<organism evidence="2 3">
    <name type="scientific">Paenibacillus glacialis</name>
    <dbReference type="NCBI Taxonomy" id="494026"/>
    <lineage>
        <taxon>Bacteria</taxon>
        <taxon>Bacillati</taxon>
        <taxon>Bacillota</taxon>
        <taxon>Bacilli</taxon>
        <taxon>Bacillales</taxon>
        <taxon>Paenibacillaceae</taxon>
        <taxon>Paenibacillus</taxon>
    </lineage>
</organism>
<proteinExistence type="predicted"/>
<keyword evidence="1" id="KW-0812">Transmembrane</keyword>
<feature type="transmembrane region" description="Helical" evidence="1">
    <location>
        <begin position="36"/>
        <end position="56"/>
    </location>
</feature>
<accession>A0A168KSI1</accession>
<dbReference type="EMBL" id="LVJH01000021">
    <property type="protein sequence ID" value="OAB42409.1"/>
    <property type="molecule type" value="Genomic_DNA"/>
</dbReference>
<gene>
    <name evidence="2" type="ORF">PGLA_12095</name>
</gene>
<comment type="caution">
    <text evidence="2">The sequence shown here is derived from an EMBL/GenBank/DDBJ whole genome shotgun (WGS) entry which is preliminary data.</text>
</comment>
<reference evidence="2 3" key="1">
    <citation type="submission" date="2016-03" db="EMBL/GenBank/DDBJ databases">
        <title>Draft genome sequence of Paenibacillus glacialis DSM 22343.</title>
        <authorList>
            <person name="Shin S.-K."/>
            <person name="Yi H."/>
        </authorList>
    </citation>
    <scope>NUCLEOTIDE SEQUENCE [LARGE SCALE GENOMIC DNA]</scope>
    <source>
        <strain evidence="2 3">DSM 22343</strain>
    </source>
</reference>
<feature type="transmembrane region" description="Helical" evidence="1">
    <location>
        <begin position="94"/>
        <end position="114"/>
    </location>
</feature>
<evidence type="ECO:0008006" key="4">
    <source>
        <dbReference type="Google" id="ProtNLM"/>
    </source>
</evidence>
<keyword evidence="3" id="KW-1185">Reference proteome</keyword>
<protein>
    <recommendedName>
        <fullName evidence="4">DUF5668 domain-containing protein</fullName>
    </recommendedName>
</protein>
<dbReference type="RefSeq" id="WP_068533018.1">
    <property type="nucleotide sequence ID" value="NZ_LVJH01000021.1"/>
</dbReference>
<feature type="transmembrane region" description="Helical" evidence="1">
    <location>
        <begin position="121"/>
        <end position="139"/>
    </location>
</feature>
<evidence type="ECO:0000313" key="2">
    <source>
        <dbReference type="EMBL" id="OAB42409.1"/>
    </source>
</evidence>
<evidence type="ECO:0000313" key="3">
    <source>
        <dbReference type="Proteomes" id="UP000076967"/>
    </source>
</evidence>
<dbReference type="Proteomes" id="UP000076967">
    <property type="component" value="Unassembled WGS sequence"/>
</dbReference>
<dbReference type="AlphaFoldDB" id="A0A168KSI1"/>
<feature type="transmembrane region" description="Helical" evidence="1">
    <location>
        <begin position="7"/>
        <end position="30"/>
    </location>
</feature>
<sequence>MNKQIGNLLGLLFIIAGFYFATAGSSILRFETSFDIWHLISLFAPTFVMISSGLYLHYRFFVRSRKAITLFFGGFLVIGGGLTQIAMLLDIWDYIWPGFLFAIAFGLLECTILIRPNLKIIFAVIVLMILSVLFFVQTISEELLQENSNQFILPSFLVILGIGVIVNNTLRHKKSQSNL</sequence>
<feature type="transmembrane region" description="Helical" evidence="1">
    <location>
        <begin position="68"/>
        <end position="88"/>
    </location>
</feature>
<keyword evidence="1" id="KW-1133">Transmembrane helix</keyword>
<keyword evidence="1" id="KW-0472">Membrane</keyword>
<feature type="transmembrane region" description="Helical" evidence="1">
    <location>
        <begin position="151"/>
        <end position="170"/>
    </location>
</feature>
<evidence type="ECO:0000256" key="1">
    <source>
        <dbReference type="SAM" id="Phobius"/>
    </source>
</evidence>
<dbReference type="OrthoDB" id="49365at2"/>
<name>A0A168KSI1_9BACL</name>